<keyword evidence="3" id="KW-1003">Cell membrane</keyword>
<dbReference type="Pfam" id="PF19029">
    <property type="entry name" value="DUF883_C"/>
    <property type="match status" value="1"/>
</dbReference>
<dbReference type="PANTHER" id="PTHR35893:SF3">
    <property type="entry name" value="INNER MEMBRANE PROTEIN"/>
    <property type="match status" value="1"/>
</dbReference>
<feature type="domain" description="DUF883" evidence="9">
    <location>
        <begin position="10"/>
        <end position="51"/>
    </location>
</feature>
<comment type="subcellular location">
    <subcellularLocation>
        <location evidence="1">Cell inner membrane</location>
        <topology evidence="1">Single-pass membrane protein</topology>
    </subcellularLocation>
</comment>
<dbReference type="GeneID" id="92901165"/>
<dbReference type="GO" id="GO:0043022">
    <property type="term" value="F:ribosome binding"/>
    <property type="evidence" value="ECO:0007669"/>
    <property type="project" value="InterPro"/>
</dbReference>
<evidence type="ECO:0000256" key="5">
    <source>
        <dbReference type="ARBA" id="ARBA00022692"/>
    </source>
</evidence>
<evidence type="ECO:0000313" key="11">
    <source>
        <dbReference type="EMBL" id="CAB3701676.1"/>
    </source>
</evidence>
<dbReference type="AlphaFoldDB" id="A0A6J5BEM3"/>
<gene>
    <name evidence="11" type="ORF">LMG26845_05273</name>
</gene>
<evidence type="ECO:0000256" key="4">
    <source>
        <dbReference type="ARBA" id="ARBA00022519"/>
    </source>
</evidence>
<reference evidence="11 12" key="1">
    <citation type="submission" date="2020-04" db="EMBL/GenBank/DDBJ databases">
        <authorList>
            <person name="De Canck E."/>
        </authorList>
    </citation>
    <scope>NUCLEOTIDE SEQUENCE [LARGE SCALE GENOMIC DNA]</scope>
    <source>
        <strain evidence="11 12">LMG 26845</strain>
    </source>
</reference>
<evidence type="ECO:0000256" key="2">
    <source>
        <dbReference type="ARBA" id="ARBA00010423"/>
    </source>
</evidence>
<comment type="similarity">
    <text evidence="2">Belongs to the ElaB/YgaM/YqjD family.</text>
</comment>
<dbReference type="InterPro" id="IPR043604">
    <property type="entry name" value="DUF883_N"/>
</dbReference>
<dbReference type="EMBL" id="CADIJR010000082">
    <property type="protein sequence ID" value="CAB3701676.1"/>
    <property type="molecule type" value="Genomic_DNA"/>
</dbReference>
<dbReference type="PANTHER" id="PTHR35893">
    <property type="entry name" value="INNER MEMBRANE PROTEIN-RELATED"/>
    <property type="match status" value="1"/>
</dbReference>
<keyword evidence="5 8" id="KW-0812">Transmembrane</keyword>
<evidence type="ECO:0008006" key="13">
    <source>
        <dbReference type="Google" id="ProtNLM"/>
    </source>
</evidence>
<dbReference type="InterPro" id="IPR010279">
    <property type="entry name" value="YqjD/ElaB"/>
</dbReference>
<dbReference type="InterPro" id="IPR043605">
    <property type="entry name" value="DUF883_C"/>
</dbReference>
<keyword evidence="7 8" id="KW-0472">Membrane</keyword>
<sequence length="101" mass="11101">MATQNGSDTLRDLVSGTENLLRSTASYGGAEIEAARDRLKHQLDAARAEARVRGRHTWRRAREVSAATDDYVHEHAWKTIASAVLVGALAGICLMAESRRR</sequence>
<keyword evidence="4" id="KW-0997">Cell inner membrane</keyword>
<protein>
    <recommendedName>
        <fullName evidence="13">DUF883 domain-containing protein</fullName>
    </recommendedName>
</protein>
<evidence type="ECO:0000256" key="7">
    <source>
        <dbReference type="ARBA" id="ARBA00023136"/>
    </source>
</evidence>
<evidence type="ECO:0000256" key="8">
    <source>
        <dbReference type="SAM" id="Phobius"/>
    </source>
</evidence>
<dbReference type="RefSeq" id="WP_054428775.1">
    <property type="nucleotide sequence ID" value="NZ_CADIJR010000082.1"/>
</dbReference>
<keyword evidence="12" id="KW-1185">Reference proteome</keyword>
<accession>A0A6J5BEM3</accession>
<evidence type="ECO:0000259" key="10">
    <source>
        <dbReference type="Pfam" id="PF19029"/>
    </source>
</evidence>
<evidence type="ECO:0000256" key="3">
    <source>
        <dbReference type="ARBA" id="ARBA00022475"/>
    </source>
</evidence>
<evidence type="ECO:0000256" key="6">
    <source>
        <dbReference type="ARBA" id="ARBA00022989"/>
    </source>
</evidence>
<feature type="transmembrane region" description="Helical" evidence="8">
    <location>
        <begin position="76"/>
        <end position="96"/>
    </location>
</feature>
<dbReference type="Proteomes" id="UP000507979">
    <property type="component" value="Unassembled WGS sequence"/>
</dbReference>
<organism evidence="11 12">
    <name type="scientific">Achromobacter insuavis</name>
    <dbReference type="NCBI Taxonomy" id="1287735"/>
    <lineage>
        <taxon>Bacteria</taxon>
        <taxon>Pseudomonadati</taxon>
        <taxon>Pseudomonadota</taxon>
        <taxon>Betaproteobacteria</taxon>
        <taxon>Burkholderiales</taxon>
        <taxon>Alcaligenaceae</taxon>
        <taxon>Achromobacter</taxon>
    </lineage>
</organism>
<dbReference type="GO" id="GO:0005886">
    <property type="term" value="C:plasma membrane"/>
    <property type="evidence" value="ECO:0007669"/>
    <property type="project" value="UniProtKB-SubCell"/>
</dbReference>
<proteinExistence type="inferred from homology"/>
<keyword evidence="6 8" id="KW-1133">Transmembrane helix</keyword>
<feature type="domain" description="DUF883" evidence="10">
    <location>
        <begin position="68"/>
        <end position="92"/>
    </location>
</feature>
<evidence type="ECO:0000256" key="1">
    <source>
        <dbReference type="ARBA" id="ARBA00004377"/>
    </source>
</evidence>
<evidence type="ECO:0000313" key="12">
    <source>
        <dbReference type="Proteomes" id="UP000507979"/>
    </source>
</evidence>
<dbReference type="Pfam" id="PF05957">
    <property type="entry name" value="DUF883"/>
    <property type="match status" value="1"/>
</dbReference>
<name>A0A6J5BEM3_9BURK</name>
<evidence type="ECO:0000259" key="9">
    <source>
        <dbReference type="Pfam" id="PF05957"/>
    </source>
</evidence>